<evidence type="ECO:0000256" key="3">
    <source>
        <dbReference type="ARBA" id="ARBA00023052"/>
    </source>
</evidence>
<comment type="caution">
    <text evidence="6">The sequence shown here is derived from an EMBL/GenBank/DDBJ whole genome shotgun (WGS) entry which is preliminary data.</text>
</comment>
<dbReference type="SUPFAM" id="SSF52518">
    <property type="entry name" value="Thiamin diphosphate-binding fold (THDP-binding)"/>
    <property type="match status" value="1"/>
</dbReference>
<dbReference type="PANTHER" id="PTHR43380">
    <property type="entry name" value="2-OXOISOVALERATE DEHYDROGENASE SUBUNIT ALPHA, MITOCHONDRIAL"/>
    <property type="match status" value="1"/>
</dbReference>
<dbReference type="GO" id="GO:0003863">
    <property type="term" value="F:branched-chain 2-oxo acid dehydrogenase activity"/>
    <property type="evidence" value="ECO:0007669"/>
    <property type="project" value="UniProtKB-EC"/>
</dbReference>
<dbReference type="InterPro" id="IPR001017">
    <property type="entry name" value="DH_E1"/>
</dbReference>
<evidence type="ECO:0000313" key="6">
    <source>
        <dbReference type="EMBL" id="PAK85580.1"/>
    </source>
</evidence>
<dbReference type="RefSeq" id="WP_095343598.1">
    <property type="nucleotide sequence ID" value="NZ_NCWU01000006.1"/>
</dbReference>
<feature type="domain" description="Dehydrogenase E1 component" evidence="5">
    <location>
        <begin position="28"/>
        <end position="302"/>
    </location>
</feature>
<comment type="catalytic activity">
    <reaction evidence="4">
        <text>N(6)-[(R)-lipoyl]-L-lysyl-[protein] + 3-methyl-2-oxobutanoate + H(+) = N(6)-[(R)-S(8)-2-methylpropanoyldihydrolipoyl]-L-lysyl-[protein] + CO2</text>
        <dbReference type="Rhea" id="RHEA:13457"/>
        <dbReference type="Rhea" id="RHEA-COMP:10474"/>
        <dbReference type="Rhea" id="RHEA-COMP:10497"/>
        <dbReference type="ChEBI" id="CHEBI:11851"/>
        <dbReference type="ChEBI" id="CHEBI:15378"/>
        <dbReference type="ChEBI" id="CHEBI:16526"/>
        <dbReference type="ChEBI" id="CHEBI:83099"/>
        <dbReference type="ChEBI" id="CHEBI:83142"/>
        <dbReference type="EC" id="1.2.4.4"/>
    </reaction>
</comment>
<comment type="similarity">
    <text evidence="4">Belongs to the BCKDHA family.</text>
</comment>
<dbReference type="EMBL" id="NCWU01000006">
    <property type="protein sequence ID" value="PAK85580.1"/>
    <property type="molecule type" value="Genomic_DNA"/>
</dbReference>
<proteinExistence type="inferred from homology"/>
<dbReference type="PANTHER" id="PTHR43380:SF1">
    <property type="entry name" value="2-OXOISOVALERATE DEHYDROGENASE SUBUNIT ALPHA, MITOCHONDRIAL"/>
    <property type="match status" value="1"/>
</dbReference>
<evidence type="ECO:0000256" key="4">
    <source>
        <dbReference type="RuleBase" id="RU365014"/>
    </source>
</evidence>
<accession>A0AAE5NHM0</accession>
<keyword evidence="3 4" id="KW-0786">Thiamine pyrophosphate</keyword>
<dbReference type="GO" id="GO:0009083">
    <property type="term" value="P:branched-chain amino acid catabolic process"/>
    <property type="evidence" value="ECO:0007669"/>
    <property type="project" value="TreeGrafter"/>
</dbReference>
<dbReference type="Gene3D" id="3.40.50.970">
    <property type="match status" value="1"/>
</dbReference>
<evidence type="ECO:0000313" key="7">
    <source>
        <dbReference type="Proteomes" id="UP000216195"/>
    </source>
</evidence>
<dbReference type="EC" id="1.2.4.4" evidence="4"/>
<comment type="function">
    <text evidence="4">The branched-chain alpha-keto dehydrogenase complex catalyzes the overall conversion of alpha-keto acids to acyl-CoA and CO(2). It contains multiple copies of three enzymatic components: branched-chain alpha-keto acid decarboxylase (E1), lipoamide acyltransferase (E2) and lipoamide dehydrogenase (E3).</text>
</comment>
<evidence type="ECO:0000256" key="2">
    <source>
        <dbReference type="ARBA" id="ARBA00023002"/>
    </source>
</evidence>
<dbReference type="Pfam" id="PF00676">
    <property type="entry name" value="E1_dh"/>
    <property type="match status" value="1"/>
</dbReference>
<dbReference type="Proteomes" id="UP000216195">
    <property type="component" value="Unassembled WGS sequence"/>
</dbReference>
<gene>
    <name evidence="6" type="ORF">B8W87_06725</name>
</gene>
<name>A0AAE5NHM0_9MICC</name>
<dbReference type="GO" id="GO:0000287">
    <property type="term" value="F:magnesium ion binding"/>
    <property type="evidence" value="ECO:0007669"/>
    <property type="project" value="UniProtKB-ARBA"/>
</dbReference>
<keyword evidence="2 4" id="KW-0560">Oxidoreductase</keyword>
<sequence>MPNSTLQSPPQQAQNGVSDDLLITAHAAMLAGRHFNQQASNLAKQGYMGAYPSSLGQEACQVAAALALEPADWLFPTYRDSVAVMSRGIDLTEVLSPFHGSSHCGYAPTKTHTAPEATPLATHTAHAVGLAMAAKFAGDSTVALAMCGDGSTSEGDFHEALNLAAVFEAPVVFLVQNNGYAISTPVSRQMRAASIAAKGEGYGMPAYRVDGNDFEQVYPRLHEAVERARAGGGPTLIEAMTYRMGPHTTSDNPDRYRSREEVEQWRGRDPLTRIQHQMYQRLPNAKTHIENAILAAEKIASEARTSMMQLQMPDPQDLFAHVYANPPATLSAVAEEYAQQHAAQNGENA</sequence>
<dbReference type="CDD" id="cd02000">
    <property type="entry name" value="TPP_E1_PDC_ADC_BCADC"/>
    <property type="match status" value="1"/>
</dbReference>
<dbReference type="AlphaFoldDB" id="A0AAE5NHM0"/>
<reference evidence="6 7" key="1">
    <citation type="submission" date="2017-04" db="EMBL/GenBank/DDBJ databases">
        <title>Kefir bacterial isolates.</title>
        <authorList>
            <person name="Kim Y."/>
            <person name="Blasche S."/>
            <person name="Patil K.R."/>
        </authorList>
    </citation>
    <scope>NUCLEOTIDE SEQUENCE [LARGE SCALE GENOMIC DNA]</scope>
    <source>
        <strain evidence="6 7">OG2-1</strain>
    </source>
</reference>
<organism evidence="6 7">
    <name type="scientific">Rothia dentocariosa</name>
    <dbReference type="NCBI Taxonomy" id="2047"/>
    <lineage>
        <taxon>Bacteria</taxon>
        <taxon>Bacillati</taxon>
        <taxon>Actinomycetota</taxon>
        <taxon>Actinomycetes</taxon>
        <taxon>Micrococcales</taxon>
        <taxon>Micrococcaceae</taxon>
        <taxon>Rothia</taxon>
    </lineage>
</organism>
<evidence type="ECO:0000259" key="5">
    <source>
        <dbReference type="Pfam" id="PF00676"/>
    </source>
</evidence>
<protein>
    <recommendedName>
        <fullName evidence="4">2-oxoisovalerate dehydrogenase subunit alpha</fullName>
        <ecNumber evidence="4">1.2.4.4</ecNumber>
    </recommendedName>
    <alternativeName>
        <fullName evidence="4">Branched-chain alpha-keto acid dehydrogenase E1 component alpha chain</fullName>
    </alternativeName>
</protein>
<dbReference type="InterPro" id="IPR050771">
    <property type="entry name" value="Alpha-ketoacid_DH_E1_comp"/>
</dbReference>
<dbReference type="InterPro" id="IPR029061">
    <property type="entry name" value="THDP-binding"/>
</dbReference>
<comment type="cofactor">
    <cofactor evidence="1 4">
        <name>thiamine diphosphate</name>
        <dbReference type="ChEBI" id="CHEBI:58937"/>
    </cofactor>
</comment>
<evidence type="ECO:0000256" key="1">
    <source>
        <dbReference type="ARBA" id="ARBA00001964"/>
    </source>
</evidence>
<keyword evidence="6" id="KW-0670">Pyruvate</keyword>